<reference evidence="2" key="1">
    <citation type="submission" date="2017-05" db="EMBL/GenBank/DDBJ databases">
        <authorList>
            <person name="Rodrigo-Torres L."/>
            <person name="Arahal R. D."/>
            <person name="Lucena T."/>
        </authorList>
    </citation>
    <scope>NUCLEOTIDE SEQUENCE [LARGE SCALE GENOMIC DNA]</scope>
    <source>
        <strain evidence="2">CECT 8649</strain>
    </source>
</reference>
<protein>
    <submittedName>
        <fullName evidence="1">Uncharacterized protein</fullName>
    </submittedName>
</protein>
<keyword evidence="2" id="KW-1185">Reference proteome</keyword>
<name>A0A238JAB0_9RHOB</name>
<accession>A0A238JAB0</accession>
<organism evidence="1 2">
    <name type="scientific">Pelagimonas phthalicica</name>
    <dbReference type="NCBI Taxonomy" id="1037362"/>
    <lineage>
        <taxon>Bacteria</taxon>
        <taxon>Pseudomonadati</taxon>
        <taxon>Pseudomonadota</taxon>
        <taxon>Alphaproteobacteria</taxon>
        <taxon>Rhodobacterales</taxon>
        <taxon>Roseobacteraceae</taxon>
        <taxon>Pelagimonas</taxon>
    </lineage>
</organism>
<dbReference type="Proteomes" id="UP000225972">
    <property type="component" value="Unassembled WGS sequence"/>
</dbReference>
<gene>
    <name evidence="1" type="ORF">TRP8649_01704</name>
</gene>
<evidence type="ECO:0000313" key="2">
    <source>
        <dbReference type="Proteomes" id="UP000225972"/>
    </source>
</evidence>
<evidence type="ECO:0000313" key="1">
    <source>
        <dbReference type="EMBL" id="SMX27598.1"/>
    </source>
</evidence>
<sequence length="37" mass="4569">MNPMLAKTFFVNDQLNGNRARLRWLPKRFYNWRAKKS</sequence>
<proteinExistence type="predicted"/>
<dbReference type="AlphaFoldDB" id="A0A238JAB0"/>
<dbReference type="EMBL" id="FXXP01000001">
    <property type="protein sequence ID" value="SMX27598.1"/>
    <property type="molecule type" value="Genomic_DNA"/>
</dbReference>